<reference evidence="4 5" key="1">
    <citation type="submission" date="2019-05" db="EMBL/GenBank/DDBJ databases">
        <authorList>
            <person name="Lee S.D."/>
        </authorList>
    </citation>
    <scope>NUCLEOTIDE SEQUENCE [LARGE SCALE GENOMIC DNA]</scope>
    <source>
        <strain evidence="4 5">GH2-6</strain>
    </source>
</reference>
<dbReference type="Gene3D" id="3.40.190.10">
    <property type="entry name" value="Periplasmic binding protein-like II"/>
    <property type="match status" value="2"/>
</dbReference>
<keyword evidence="5" id="KW-1185">Reference proteome</keyword>
<dbReference type="PANTHER" id="PTHR30006:SF25">
    <property type="entry name" value="PHOSPHOGLYCERATE TRANSPORT REGULATORY PROTEIN PGTC"/>
    <property type="match status" value="1"/>
</dbReference>
<evidence type="ECO:0000256" key="2">
    <source>
        <dbReference type="ARBA" id="ARBA00022764"/>
    </source>
</evidence>
<dbReference type="AlphaFoldDB" id="A0A5C4JV19"/>
<evidence type="ECO:0000313" key="5">
    <source>
        <dbReference type="Proteomes" id="UP000307874"/>
    </source>
</evidence>
<dbReference type="RefSeq" id="WP_138748168.1">
    <property type="nucleotide sequence ID" value="NZ_VCLB01000004.1"/>
</dbReference>
<dbReference type="GO" id="GO:0030288">
    <property type="term" value="C:outer membrane-bounded periplasmic space"/>
    <property type="evidence" value="ECO:0007669"/>
    <property type="project" value="TreeGrafter"/>
</dbReference>
<dbReference type="InterPro" id="IPR006059">
    <property type="entry name" value="SBP"/>
</dbReference>
<gene>
    <name evidence="4" type="ORF">FF124_09095</name>
</gene>
<reference evidence="4 5" key="2">
    <citation type="submission" date="2019-06" db="EMBL/GenBank/DDBJ databases">
        <title>Martelella lutilitoris sp. nov., isolated from a tidal mudflat.</title>
        <authorList>
            <person name="Kim Y.-J."/>
        </authorList>
    </citation>
    <scope>NUCLEOTIDE SEQUENCE [LARGE SCALE GENOMIC DNA]</scope>
    <source>
        <strain evidence="4 5">GH2-6</strain>
    </source>
</reference>
<evidence type="ECO:0000313" key="4">
    <source>
        <dbReference type="EMBL" id="TNB48469.1"/>
    </source>
</evidence>
<dbReference type="SUPFAM" id="SSF53850">
    <property type="entry name" value="Periplasmic binding protein-like II"/>
    <property type="match status" value="1"/>
</dbReference>
<accession>A0A5C4JV19</accession>
<sequence>MRGFLTFLVVLLSAPMIAPGAAGQQQVVIRVYSATDSNAFRSIIADFEARNPGISIEYTEFNTLELYEELSAHRNVETLGVDVIISSATDLQIKLVNAGMAQAFFPERYFADAQWRHELYGFTFEPVVVAYNKEAFANRPLPRTRSELATMMRDDPAFFDRRVGTYDIRLSGVGYLFASQDAERGYQFSRIAESFGRAEAKTYCCTSLVIDAVDRGELVFGYNLIGSYALDALKDHDNLGIYLLDDYTLVMSRSAFVPKASRHKIEAERFVSYLLSPQGQRQLALHSGLIPLDPGARELVPGLGDLFGGQRTLIPIRFGPGLLAHLDHLKQDMFWKDWETAMDVSPGTDEMSNATNR</sequence>
<feature type="signal peptide" evidence="3">
    <location>
        <begin position="1"/>
        <end position="20"/>
    </location>
</feature>
<dbReference type="OrthoDB" id="8673316at2"/>
<dbReference type="EMBL" id="VCLB01000004">
    <property type="protein sequence ID" value="TNB48469.1"/>
    <property type="molecule type" value="Genomic_DNA"/>
</dbReference>
<keyword evidence="1 3" id="KW-0732">Signal</keyword>
<name>A0A5C4JV19_9HYPH</name>
<feature type="chain" id="PRO_5022674764" evidence="3">
    <location>
        <begin position="21"/>
        <end position="357"/>
    </location>
</feature>
<keyword evidence="2" id="KW-0574">Periplasm</keyword>
<dbReference type="Proteomes" id="UP000307874">
    <property type="component" value="Unassembled WGS sequence"/>
</dbReference>
<dbReference type="PANTHER" id="PTHR30006">
    <property type="entry name" value="THIAMINE-BINDING PERIPLASMIC PROTEIN-RELATED"/>
    <property type="match status" value="1"/>
</dbReference>
<dbReference type="Pfam" id="PF13416">
    <property type="entry name" value="SBP_bac_8"/>
    <property type="match status" value="1"/>
</dbReference>
<evidence type="ECO:0000256" key="3">
    <source>
        <dbReference type="SAM" id="SignalP"/>
    </source>
</evidence>
<protein>
    <submittedName>
        <fullName evidence="4">ABC transporter substrate-binding protein</fullName>
    </submittedName>
</protein>
<comment type="caution">
    <text evidence="4">The sequence shown here is derived from an EMBL/GenBank/DDBJ whole genome shotgun (WGS) entry which is preliminary data.</text>
</comment>
<organism evidence="4 5">
    <name type="scientific">Martelella lutilitoris</name>
    <dbReference type="NCBI Taxonomy" id="2583532"/>
    <lineage>
        <taxon>Bacteria</taxon>
        <taxon>Pseudomonadati</taxon>
        <taxon>Pseudomonadota</taxon>
        <taxon>Alphaproteobacteria</taxon>
        <taxon>Hyphomicrobiales</taxon>
        <taxon>Aurantimonadaceae</taxon>
        <taxon>Martelella</taxon>
    </lineage>
</organism>
<evidence type="ECO:0000256" key="1">
    <source>
        <dbReference type="ARBA" id="ARBA00022729"/>
    </source>
</evidence>
<proteinExistence type="predicted"/>